<evidence type="ECO:0000313" key="4">
    <source>
        <dbReference type="Proteomes" id="UP000054270"/>
    </source>
</evidence>
<evidence type="ECO:0000313" key="3">
    <source>
        <dbReference type="EMBL" id="KJA22857.1"/>
    </source>
</evidence>
<feature type="region of interest" description="Disordered" evidence="1">
    <location>
        <begin position="65"/>
        <end position="88"/>
    </location>
</feature>
<dbReference type="PANTHER" id="PTHR10622">
    <property type="entry name" value="HET DOMAIN-CONTAINING PROTEIN"/>
    <property type="match status" value="1"/>
</dbReference>
<keyword evidence="4" id="KW-1185">Reference proteome</keyword>
<dbReference type="EMBL" id="KN817547">
    <property type="protein sequence ID" value="KJA22857.1"/>
    <property type="molecule type" value="Genomic_DNA"/>
</dbReference>
<feature type="compositionally biased region" description="Polar residues" evidence="1">
    <location>
        <begin position="77"/>
        <end position="88"/>
    </location>
</feature>
<reference evidence="4" key="1">
    <citation type="submission" date="2014-04" db="EMBL/GenBank/DDBJ databases">
        <title>Evolutionary Origins and Diversification of the Mycorrhizal Mutualists.</title>
        <authorList>
            <consortium name="DOE Joint Genome Institute"/>
            <consortium name="Mycorrhizal Genomics Consortium"/>
            <person name="Kohler A."/>
            <person name="Kuo A."/>
            <person name="Nagy L.G."/>
            <person name="Floudas D."/>
            <person name="Copeland A."/>
            <person name="Barry K.W."/>
            <person name="Cichocki N."/>
            <person name="Veneault-Fourrey C."/>
            <person name="LaButti K."/>
            <person name="Lindquist E.A."/>
            <person name="Lipzen A."/>
            <person name="Lundell T."/>
            <person name="Morin E."/>
            <person name="Murat C."/>
            <person name="Riley R."/>
            <person name="Ohm R."/>
            <person name="Sun H."/>
            <person name="Tunlid A."/>
            <person name="Henrissat B."/>
            <person name="Grigoriev I.V."/>
            <person name="Hibbett D.S."/>
            <person name="Martin F."/>
        </authorList>
    </citation>
    <scope>NUCLEOTIDE SEQUENCE [LARGE SCALE GENOMIC DNA]</scope>
    <source>
        <strain evidence="4">FD-334 SS-4</strain>
    </source>
</reference>
<feature type="domain" description="Heterokaryon incompatibility" evidence="2">
    <location>
        <begin position="177"/>
        <end position="266"/>
    </location>
</feature>
<protein>
    <recommendedName>
        <fullName evidence="2">Heterokaryon incompatibility domain-containing protein</fullName>
    </recommendedName>
</protein>
<sequence length="614" mass="67944">MSTLDITDGQALLAALVAFIDPIVQSCIPTTSYTSSHISVTSEGQELLVALKKFVVQTTALKKPSSRDASTSKKDISTLSTDSGPPSQAVATLRSIRSEGLPVEVQEEARTYVFNRMPIRVLALGADGAQPQLIERNMILQRVLVRLSRRLVDHTPRPTDVVSWTREQLILPDIAGYAILSHTWIRDVPGEVVYGEWATRVRNLHGYAKIDRFCAVAATDYGVQFAWMDTVCINKESSSELDESIRSMYKWYRHAHVCVAYLVDTHAIEDMHADAWFTRGWTLQEMVAPKNIEYYNKDWQRLRLDTADPTFVTAQFQRATSMTEAEQTSLGTLPPSRIMQLASYRKVTREEDGAYSLMGLLGIDISIAYGEGAKRALFRLIREVLGTKTAVIDVFNHGFLGGRHERVTLMPASLADYRHRSTAFDNLHPGYRRSPAALSRHCPPEPILLTHLGVRVPLILVNALNAHVNSANVPFGDYTGSVELQRVARSPATARYLIMHKEAYLAGFYPPTPPSNAPAPPPDGFPEKIVLGILNVSITGGTVRFADLCLAVPLCSVGQGTGVEVVPVDEFEMMGNMQPAAFQIRNAHRPAAYSFCIAKSQLGKHGMQFTTIHL</sequence>
<evidence type="ECO:0000256" key="1">
    <source>
        <dbReference type="SAM" id="MobiDB-lite"/>
    </source>
</evidence>
<dbReference type="InterPro" id="IPR010730">
    <property type="entry name" value="HET"/>
</dbReference>
<dbReference type="PANTHER" id="PTHR10622:SF12">
    <property type="entry name" value="HET DOMAIN-CONTAINING PROTEIN"/>
    <property type="match status" value="1"/>
</dbReference>
<accession>A0A0D2L720</accession>
<gene>
    <name evidence="3" type="ORF">HYPSUDRAFT_185915</name>
</gene>
<organism evidence="3 4">
    <name type="scientific">Hypholoma sublateritium (strain FD-334 SS-4)</name>
    <dbReference type="NCBI Taxonomy" id="945553"/>
    <lineage>
        <taxon>Eukaryota</taxon>
        <taxon>Fungi</taxon>
        <taxon>Dikarya</taxon>
        <taxon>Basidiomycota</taxon>
        <taxon>Agaricomycotina</taxon>
        <taxon>Agaricomycetes</taxon>
        <taxon>Agaricomycetidae</taxon>
        <taxon>Agaricales</taxon>
        <taxon>Agaricineae</taxon>
        <taxon>Strophariaceae</taxon>
        <taxon>Hypholoma</taxon>
    </lineage>
</organism>
<evidence type="ECO:0000259" key="2">
    <source>
        <dbReference type="Pfam" id="PF06985"/>
    </source>
</evidence>
<proteinExistence type="predicted"/>
<name>A0A0D2L720_HYPSF</name>
<dbReference type="Proteomes" id="UP000054270">
    <property type="component" value="Unassembled WGS sequence"/>
</dbReference>
<dbReference type="STRING" id="945553.A0A0D2L720"/>
<feature type="non-terminal residue" evidence="3">
    <location>
        <position position="1"/>
    </location>
</feature>
<dbReference type="Pfam" id="PF06985">
    <property type="entry name" value="HET"/>
    <property type="match status" value="1"/>
</dbReference>
<dbReference type="AlphaFoldDB" id="A0A0D2L720"/>
<dbReference type="OrthoDB" id="5303367at2759"/>